<keyword evidence="2" id="KW-0732">Signal</keyword>
<name>A0A397P5Q9_9SPHN</name>
<dbReference type="Proteomes" id="UP000266568">
    <property type="component" value="Unassembled WGS sequence"/>
</dbReference>
<dbReference type="EMBL" id="QXDC01000003">
    <property type="protein sequence ID" value="RIA44218.1"/>
    <property type="molecule type" value="Genomic_DNA"/>
</dbReference>
<dbReference type="RefSeq" id="WP_245968393.1">
    <property type="nucleotide sequence ID" value="NZ_QXDC01000003.1"/>
</dbReference>
<feature type="compositionally biased region" description="Basic and acidic residues" evidence="1">
    <location>
        <begin position="192"/>
        <end position="201"/>
    </location>
</feature>
<sequence length="201" mass="21466">MTIALRPSGAALVLFVAVLPIAAQAQTADREAMAAERAAMTKLAWMDGVWRGQAMMQTPAGERRITQTERIGPMLDGDVRVVEGKGFNADGSVGFNALGIISYDPAAEAYTMHSYAQGRAGDFPLTPTDAGYVWTIPAGPATIRYTATLTDGTWTEVGDRIVTGQAPQRFFEMRLTRMGDTAWPTAGGPGAQERKEVGGVR</sequence>
<evidence type="ECO:0000256" key="1">
    <source>
        <dbReference type="SAM" id="MobiDB-lite"/>
    </source>
</evidence>
<evidence type="ECO:0000313" key="4">
    <source>
        <dbReference type="Proteomes" id="UP000266568"/>
    </source>
</evidence>
<evidence type="ECO:0008006" key="5">
    <source>
        <dbReference type="Google" id="ProtNLM"/>
    </source>
</evidence>
<protein>
    <recommendedName>
        <fullName evidence="5">DUF1579 domain-containing protein</fullName>
    </recommendedName>
</protein>
<feature type="signal peptide" evidence="2">
    <location>
        <begin position="1"/>
        <end position="25"/>
    </location>
</feature>
<reference evidence="3 4" key="1">
    <citation type="submission" date="2018-08" db="EMBL/GenBank/DDBJ databases">
        <title>Genomic Encyclopedia of Type Strains, Phase IV (KMG-IV): sequencing the most valuable type-strain genomes for metagenomic binning, comparative biology and taxonomic classification.</title>
        <authorList>
            <person name="Goeker M."/>
        </authorList>
    </citation>
    <scope>NUCLEOTIDE SEQUENCE [LARGE SCALE GENOMIC DNA]</scope>
    <source>
        <strain evidence="3 4">DSM 25527</strain>
    </source>
</reference>
<proteinExistence type="predicted"/>
<keyword evidence="4" id="KW-1185">Reference proteome</keyword>
<evidence type="ECO:0000256" key="2">
    <source>
        <dbReference type="SAM" id="SignalP"/>
    </source>
</evidence>
<feature type="region of interest" description="Disordered" evidence="1">
    <location>
        <begin position="181"/>
        <end position="201"/>
    </location>
</feature>
<accession>A0A397P5Q9</accession>
<organism evidence="3 4">
    <name type="scientific">Hephaestia caeni</name>
    <dbReference type="NCBI Taxonomy" id="645617"/>
    <lineage>
        <taxon>Bacteria</taxon>
        <taxon>Pseudomonadati</taxon>
        <taxon>Pseudomonadota</taxon>
        <taxon>Alphaproteobacteria</taxon>
        <taxon>Sphingomonadales</taxon>
        <taxon>Sphingomonadaceae</taxon>
        <taxon>Hephaestia</taxon>
    </lineage>
</organism>
<comment type="caution">
    <text evidence="3">The sequence shown here is derived from an EMBL/GenBank/DDBJ whole genome shotgun (WGS) entry which is preliminary data.</text>
</comment>
<feature type="chain" id="PRO_5017232712" description="DUF1579 domain-containing protein" evidence="2">
    <location>
        <begin position="26"/>
        <end position="201"/>
    </location>
</feature>
<evidence type="ECO:0000313" key="3">
    <source>
        <dbReference type="EMBL" id="RIA44218.1"/>
    </source>
</evidence>
<gene>
    <name evidence="3" type="ORF">DFR49_2457</name>
</gene>
<dbReference type="AlphaFoldDB" id="A0A397P5Q9"/>